<accession>A0A6A5LV95</accession>
<comment type="caution">
    <text evidence="3">The sequence shown here is derived from an EMBL/GenBank/DDBJ whole genome shotgun (WGS) entry which is preliminary data.</text>
</comment>
<gene>
    <name evidence="3" type="ORF">Lalb_Chr17g0348841</name>
</gene>
<feature type="compositionally biased region" description="Low complexity" evidence="2">
    <location>
        <begin position="316"/>
        <end position="330"/>
    </location>
</feature>
<dbReference type="Proteomes" id="UP000447434">
    <property type="component" value="Chromosome 17"/>
</dbReference>
<dbReference type="PANTHER" id="PTHR34380:SF1">
    <property type="entry name" value="OS01G0221300 PROTEIN"/>
    <property type="match status" value="1"/>
</dbReference>
<keyword evidence="1" id="KW-0175">Coiled coil</keyword>
<dbReference type="AlphaFoldDB" id="A0A6A5LV95"/>
<feature type="compositionally biased region" description="Polar residues" evidence="2">
    <location>
        <begin position="241"/>
        <end position="257"/>
    </location>
</feature>
<sequence length="339" mass="37966">MDLQPKTEPGLPPPPGFSSTYKANLDDNSVSELVSVLRTAFRFDEFDSVEKVLVARDASLKAEIASLQVKIELERLNKIRAEEELKKKEGQCQKGERALELYEKLLKRVKESEFVNMKTNEELSDKNCELLAEKCKFGEDDKIAMDGLRRRNNELEEELKNDKGVIDEVRAVNTRLLDENQRLKALVESKERKYLELNEKVLKIEDDVKLLKSANAASGSGSAEWKELTAEPQEPEELNGQGCNTGSIPFQRNQGTCKVNKDAPGASGTGGSGLVPNSTIIEIADSDDEDNDDQSHRRQQENFSSMQTIERIARKISVSDISSSSSDSPSHCYKKRKRG</sequence>
<reference evidence="4" key="1">
    <citation type="journal article" date="2020" name="Nat. Commun.">
        <title>Genome sequence of the cluster root forming white lupin.</title>
        <authorList>
            <person name="Hufnagel B."/>
            <person name="Marques A."/>
            <person name="Soriano A."/>
            <person name="Marques L."/>
            <person name="Divol F."/>
            <person name="Doumas P."/>
            <person name="Sallet E."/>
            <person name="Mancinotti D."/>
            <person name="Carrere S."/>
            <person name="Marande W."/>
            <person name="Arribat S."/>
            <person name="Keller J."/>
            <person name="Huneau C."/>
            <person name="Blein T."/>
            <person name="Aime D."/>
            <person name="Laguerre M."/>
            <person name="Taylor J."/>
            <person name="Schubert V."/>
            <person name="Nelson M."/>
            <person name="Geu-Flores F."/>
            <person name="Crespi M."/>
            <person name="Gallardo-Guerrero K."/>
            <person name="Delaux P.-M."/>
            <person name="Salse J."/>
            <person name="Berges H."/>
            <person name="Guyot R."/>
            <person name="Gouzy J."/>
            <person name="Peret B."/>
        </authorList>
    </citation>
    <scope>NUCLEOTIDE SEQUENCE [LARGE SCALE GENOMIC DNA]</scope>
    <source>
        <strain evidence="4">cv. Amiga</strain>
    </source>
</reference>
<dbReference type="EMBL" id="WOCE01000017">
    <property type="protein sequence ID" value="KAE9596395.1"/>
    <property type="molecule type" value="Genomic_DNA"/>
</dbReference>
<protein>
    <submittedName>
        <fullName evidence="3">Uncharacterized protein</fullName>
    </submittedName>
</protein>
<proteinExistence type="predicted"/>
<evidence type="ECO:0000256" key="1">
    <source>
        <dbReference type="SAM" id="Coils"/>
    </source>
</evidence>
<evidence type="ECO:0000313" key="4">
    <source>
        <dbReference type="Proteomes" id="UP000447434"/>
    </source>
</evidence>
<organism evidence="3 4">
    <name type="scientific">Lupinus albus</name>
    <name type="common">White lupine</name>
    <name type="synonym">Lupinus termis</name>
    <dbReference type="NCBI Taxonomy" id="3870"/>
    <lineage>
        <taxon>Eukaryota</taxon>
        <taxon>Viridiplantae</taxon>
        <taxon>Streptophyta</taxon>
        <taxon>Embryophyta</taxon>
        <taxon>Tracheophyta</taxon>
        <taxon>Spermatophyta</taxon>
        <taxon>Magnoliopsida</taxon>
        <taxon>eudicotyledons</taxon>
        <taxon>Gunneridae</taxon>
        <taxon>Pentapetalae</taxon>
        <taxon>rosids</taxon>
        <taxon>fabids</taxon>
        <taxon>Fabales</taxon>
        <taxon>Fabaceae</taxon>
        <taxon>Papilionoideae</taxon>
        <taxon>50 kb inversion clade</taxon>
        <taxon>genistoids sensu lato</taxon>
        <taxon>core genistoids</taxon>
        <taxon>Genisteae</taxon>
        <taxon>Lupinus</taxon>
    </lineage>
</organism>
<dbReference type="PANTHER" id="PTHR34380">
    <property type="entry name" value="BNAA03G12380D PROTEIN"/>
    <property type="match status" value="1"/>
</dbReference>
<evidence type="ECO:0000256" key="2">
    <source>
        <dbReference type="SAM" id="MobiDB-lite"/>
    </source>
</evidence>
<dbReference type="OrthoDB" id="1423221at2759"/>
<keyword evidence="4" id="KW-1185">Reference proteome</keyword>
<name>A0A6A5LV95_LUPAL</name>
<feature type="coiled-coil region" evidence="1">
    <location>
        <begin position="64"/>
        <end position="112"/>
    </location>
</feature>
<feature type="coiled-coil region" evidence="1">
    <location>
        <begin position="138"/>
        <end position="207"/>
    </location>
</feature>
<feature type="region of interest" description="Disordered" evidence="2">
    <location>
        <begin position="220"/>
        <end position="339"/>
    </location>
</feature>
<evidence type="ECO:0000313" key="3">
    <source>
        <dbReference type="EMBL" id="KAE9596395.1"/>
    </source>
</evidence>